<dbReference type="EMBL" id="RDPI01000019">
    <property type="protein sequence ID" value="MBF4374467.1"/>
    <property type="molecule type" value="Genomic_DNA"/>
</dbReference>
<dbReference type="RefSeq" id="WP_116285157.1">
    <property type="nucleotide sequence ID" value="NZ_CP034672.1"/>
</dbReference>
<evidence type="ECO:0000313" key="6">
    <source>
        <dbReference type="Proteomes" id="UP000256923"/>
    </source>
</evidence>
<dbReference type="AlphaFoldDB" id="A0A7U6FS51"/>
<dbReference type="InterPro" id="IPR008865">
    <property type="entry name" value="DNA_replication_term_site-bd"/>
</dbReference>
<evidence type="ECO:0000313" key="5">
    <source>
        <dbReference type="EMBL" id="MBF4374467.1"/>
    </source>
</evidence>
<sequence>MNNKDDIIILFHEIEGEIQKLSSLLKQGELIHASTSTLPIAEIGEDGKDTVFSEVEEITLERRYGADALSWYLSTLMFQKKSSTYSNIAGRRTVGTVHVTGPEDYQQSIQDKVIIINQKKTKLKDDVMAFYPTYADRTKFYRNHFPDVIMLTVFRHIPISNQDVNRMAFSWLNKGYGEQPITEEQVKKIIKARNKAKAINNQELKMADLVAMDESRLSAANPNHLYILKPTKINPRVEIDYVEGKRTPVRATIPILLTQSSPLKSYHELADFKGVDLLRKTCGKKTSTRVPIIYEYGIFEDKKSVR</sequence>
<accession>A0A7U6FS51</accession>
<dbReference type="Gene3D" id="3.50.14.10">
    <property type="entry name" value="Replication terminator Tus, domain 1 superfamily/Replication terminator Tus"/>
    <property type="match status" value="1"/>
</dbReference>
<name>A0A7U6FS51_VIBAN</name>
<dbReference type="GO" id="GO:0005737">
    <property type="term" value="C:cytoplasm"/>
    <property type="evidence" value="ECO:0007669"/>
    <property type="project" value="InterPro"/>
</dbReference>
<dbReference type="SUPFAM" id="SSF56596">
    <property type="entry name" value="Replication terminator protein (Tus)"/>
    <property type="match status" value="1"/>
</dbReference>
<dbReference type="Proteomes" id="UP000256923">
    <property type="component" value="Chromosome 1"/>
</dbReference>
<protein>
    <recommendedName>
        <fullName evidence="8">DNA replication terminus site-binding protein</fullName>
    </recommendedName>
</protein>
<keyword evidence="7" id="KW-1185">Reference proteome</keyword>
<dbReference type="EMBL" id="CP034672">
    <property type="protein sequence ID" value="AZS26322.1"/>
    <property type="molecule type" value="Genomic_DNA"/>
</dbReference>
<evidence type="ECO:0000313" key="7">
    <source>
        <dbReference type="Proteomes" id="UP000726136"/>
    </source>
</evidence>
<proteinExistence type="predicted"/>
<evidence type="ECO:0000256" key="1">
    <source>
        <dbReference type="ARBA" id="ARBA00022490"/>
    </source>
</evidence>
<reference evidence="5 7" key="2">
    <citation type="journal article" date="2021" name="PeerJ">
        <title>Analysis of 44 Vibrio anguillarum genomes reveals high genetic diversity.</title>
        <authorList>
            <person name="Hansen M.J."/>
            <person name="Dalsgaard I."/>
        </authorList>
    </citation>
    <scope>NUCLEOTIDE SEQUENCE [LARGE SCALE GENOMIC DNA]</scope>
    <source>
        <strain evidence="5 7">040915-1/1B</strain>
    </source>
</reference>
<evidence type="ECO:0000313" key="4">
    <source>
        <dbReference type="EMBL" id="AZS26322.1"/>
    </source>
</evidence>
<gene>
    <name evidence="4" type="ORF">DYL72_15550</name>
    <name evidence="5" type="ORF">EAY46_15465</name>
</gene>
<dbReference type="InterPro" id="IPR036381">
    <property type="entry name" value="Tus_dom1"/>
</dbReference>
<dbReference type="Proteomes" id="UP000726136">
    <property type="component" value="Unassembled WGS sequence"/>
</dbReference>
<keyword evidence="1" id="KW-0963">Cytoplasm</keyword>
<dbReference type="GO" id="GO:0003677">
    <property type="term" value="F:DNA binding"/>
    <property type="evidence" value="ECO:0007669"/>
    <property type="project" value="UniProtKB-KW"/>
</dbReference>
<dbReference type="InterPro" id="IPR036384">
    <property type="entry name" value="Tus_sf"/>
</dbReference>
<evidence type="ECO:0008006" key="8">
    <source>
        <dbReference type="Google" id="ProtNLM"/>
    </source>
</evidence>
<keyword evidence="3" id="KW-0238">DNA-binding</keyword>
<organism evidence="4 6">
    <name type="scientific">Vibrio anguillarum</name>
    <name type="common">Listonella anguillarum</name>
    <dbReference type="NCBI Taxonomy" id="55601"/>
    <lineage>
        <taxon>Bacteria</taxon>
        <taxon>Pseudomonadati</taxon>
        <taxon>Pseudomonadota</taxon>
        <taxon>Gammaproteobacteria</taxon>
        <taxon>Vibrionales</taxon>
        <taxon>Vibrionaceae</taxon>
        <taxon>Vibrio</taxon>
    </lineage>
</organism>
<evidence type="ECO:0000256" key="3">
    <source>
        <dbReference type="ARBA" id="ARBA00023125"/>
    </source>
</evidence>
<reference evidence="4 6" key="1">
    <citation type="submission" date="2018-12" db="EMBL/GenBank/DDBJ databases">
        <title>Characterization and Draft Genome of Vibrio anguillarum J360 Marine Pathogen Isolated from an Outbreak in Lumpfish (Cyclopterus lumpus).</title>
        <authorList>
            <person name="Vasquez J.I."/>
            <person name="Cao T."/>
            <person name="Chakraborty S."/>
            <person name="Gnanagobal H."/>
            <person name="Wescot J."/>
            <person name="Boyce D."/>
            <person name="Santander J."/>
        </authorList>
    </citation>
    <scope>NUCLEOTIDE SEQUENCE [LARGE SCALE GENOMIC DNA]</scope>
    <source>
        <strain evidence="4 6">J360</strain>
    </source>
</reference>
<dbReference type="Pfam" id="PF05472">
    <property type="entry name" value="Ter"/>
    <property type="match status" value="1"/>
</dbReference>
<evidence type="ECO:0000256" key="2">
    <source>
        <dbReference type="ARBA" id="ARBA00022705"/>
    </source>
</evidence>
<keyword evidence="2" id="KW-0235">DNA replication</keyword>
<dbReference type="GO" id="GO:0006274">
    <property type="term" value="P:DNA replication termination"/>
    <property type="evidence" value="ECO:0007669"/>
    <property type="project" value="InterPro"/>
</dbReference>